<dbReference type="AlphaFoldDB" id="A0A4S3MW28"/>
<dbReference type="PANTHER" id="PTHR33376">
    <property type="match status" value="1"/>
</dbReference>
<dbReference type="GO" id="GO:0055085">
    <property type="term" value="P:transmembrane transport"/>
    <property type="evidence" value="ECO:0007669"/>
    <property type="project" value="InterPro"/>
</dbReference>
<evidence type="ECO:0000256" key="4">
    <source>
        <dbReference type="SAM" id="MobiDB-lite"/>
    </source>
</evidence>
<dbReference type="Pfam" id="PF03480">
    <property type="entry name" value="DctP"/>
    <property type="match status" value="1"/>
</dbReference>
<sequence length="378" mass="41827">MSDEIERPAKRPDPSNRGERRMTEKLLSPSERILASRRKFLKTAGLGAAATTLAAPYVNAQSAPIKWRLQTYSGAPLGAHVIKPQIDAFNAAANGEMEIELYYADQLVPTAELFRAMQAGTIDAVQSDDATMASPVDISVFGGYFPFNTRFSLDLPAMFAYYGLNDIWAEAYGEVENVTWLSAGAWDPLHIFTKDPIRSLADMNGKRVFGVPTAGQFLSRYGLVPVTVPWDDVEVALQTGELDGVAWCGFTEAYEVGWADVCNYALTNSVTGAWCGSYFANTESWNKVPPHLQQLFRSTIDQSHYYRNVWYWGGEAKLRVEGEKMELTSLPAEEWAQVVADAAGFWDEIAASSPRAGKVVQAFKDYAATMEKAGYPYR</sequence>
<dbReference type="InterPro" id="IPR018389">
    <property type="entry name" value="DctP_fam"/>
</dbReference>
<dbReference type="InterPro" id="IPR019546">
    <property type="entry name" value="TAT_signal_bac_arc"/>
</dbReference>
<protein>
    <submittedName>
        <fullName evidence="5">Twin-arginine translocation signal domain-containing protein</fullName>
    </submittedName>
</protein>
<keyword evidence="3" id="KW-0574">Periplasm</keyword>
<dbReference type="PROSITE" id="PS51318">
    <property type="entry name" value="TAT"/>
    <property type="match status" value="1"/>
</dbReference>
<proteinExistence type="predicted"/>
<evidence type="ECO:0000256" key="3">
    <source>
        <dbReference type="ARBA" id="ARBA00022764"/>
    </source>
</evidence>
<dbReference type="NCBIfam" id="TIGR01409">
    <property type="entry name" value="TAT_signal_seq"/>
    <property type="match status" value="1"/>
</dbReference>
<dbReference type="Proteomes" id="UP000309450">
    <property type="component" value="Unassembled WGS sequence"/>
</dbReference>
<dbReference type="OrthoDB" id="6073716at2"/>
<reference evidence="5 6" key="1">
    <citation type="submission" date="2019-04" db="EMBL/GenBank/DDBJ databases">
        <title>Draft genome sequence of Gemmobacter aestuarii sp. nov.</title>
        <authorList>
            <person name="Hameed A."/>
            <person name="Lin S.-Y."/>
            <person name="Shahina M."/>
            <person name="Lai W.-A."/>
            <person name="Young C.-C."/>
        </authorList>
    </citation>
    <scope>NUCLEOTIDE SEQUENCE [LARGE SCALE GENOMIC DNA]</scope>
    <source>
        <strain evidence="5 6">CC-PW-75</strain>
    </source>
</reference>
<dbReference type="PANTHER" id="PTHR33376:SF5">
    <property type="entry name" value="EXTRACYTOPLASMIC SOLUTE RECEPTOR PROTEIN"/>
    <property type="match status" value="1"/>
</dbReference>
<name>A0A4S3MW28_9RHOB</name>
<comment type="subcellular location">
    <subcellularLocation>
        <location evidence="1">Periplasm</location>
    </subcellularLocation>
</comment>
<dbReference type="InterPro" id="IPR038404">
    <property type="entry name" value="TRAP_DctP_sf"/>
</dbReference>
<accession>A0A4S3MW28</accession>
<dbReference type="SUPFAM" id="SSF53850">
    <property type="entry name" value="Periplasmic binding protein-like II"/>
    <property type="match status" value="1"/>
</dbReference>
<gene>
    <name evidence="5" type="ORF">E7811_01840</name>
</gene>
<dbReference type="NCBIfam" id="NF037995">
    <property type="entry name" value="TRAP_S1"/>
    <property type="match status" value="1"/>
</dbReference>
<dbReference type="Gene3D" id="3.40.190.170">
    <property type="entry name" value="Bacterial extracellular solute-binding protein, family 7"/>
    <property type="match status" value="1"/>
</dbReference>
<evidence type="ECO:0000313" key="5">
    <source>
        <dbReference type="EMBL" id="THD85811.1"/>
    </source>
</evidence>
<evidence type="ECO:0000256" key="1">
    <source>
        <dbReference type="ARBA" id="ARBA00004418"/>
    </source>
</evidence>
<keyword evidence="2" id="KW-0732">Signal</keyword>
<dbReference type="InterPro" id="IPR006311">
    <property type="entry name" value="TAT_signal"/>
</dbReference>
<dbReference type="EMBL" id="SSND01000001">
    <property type="protein sequence ID" value="THD85811.1"/>
    <property type="molecule type" value="Genomic_DNA"/>
</dbReference>
<keyword evidence="6" id="KW-1185">Reference proteome</keyword>
<evidence type="ECO:0000256" key="2">
    <source>
        <dbReference type="ARBA" id="ARBA00022729"/>
    </source>
</evidence>
<dbReference type="GO" id="GO:0042597">
    <property type="term" value="C:periplasmic space"/>
    <property type="evidence" value="ECO:0007669"/>
    <property type="project" value="UniProtKB-SubCell"/>
</dbReference>
<feature type="region of interest" description="Disordered" evidence="4">
    <location>
        <begin position="1"/>
        <end position="24"/>
    </location>
</feature>
<organism evidence="5 6">
    <name type="scientific">Aliigemmobacter aestuarii</name>
    <dbReference type="NCBI Taxonomy" id="1445661"/>
    <lineage>
        <taxon>Bacteria</taxon>
        <taxon>Pseudomonadati</taxon>
        <taxon>Pseudomonadota</taxon>
        <taxon>Alphaproteobacteria</taxon>
        <taxon>Rhodobacterales</taxon>
        <taxon>Paracoccaceae</taxon>
        <taxon>Aliigemmobacter</taxon>
    </lineage>
</organism>
<dbReference type="CDD" id="cd13683">
    <property type="entry name" value="PBP2_TRAP_DctP6_7"/>
    <property type="match status" value="1"/>
</dbReference>
<comment type="caution">
    <text evidence="5">The sequence shown here is derived from an EMBL/GenBank/DDBJ whole genome shotgun (WGS) entry which is preliminary data.</text>
</comment>
<evidence type="ECO:0000313" key="6">
    <source>
        <dbReference type="Proteomes" id="UP000309450"/>
    </source>
</evidence>